<comment type="caution">
    <text evidence="1">The sequence shown here is derived from an EMBL/GenBank/DDBJ whole genome shotgun (WGS) entry which is preliminary data.</text>
</comment>
<reference evidence="2" key="1">
    <citation type="journal article" date="2015" name="MBio">
        <title>Genome-Resolved Metagenomic Analysis Reveals Roles for Candidate Phyla and Other Microbial Community Members in Biogeochemical Transformations in Oil Reservoirs.</title>
        <authorList>
            <person name="Hu P."/>
            <person name="Tom L."/>
            <person name="Singh A."/>
            <person name="Thomas B.C."/>
            <person name="Baker B.J."/>
            <person name="Piceno Y.M."/>
            <person name="Andersen G.L."/>
            <person name="Banfield J.F."/>
        </authorList>
    </citation>
    <scope>NUCLEOTIDE SEQUENCE [LARGE SCALE GENOMIC DNA]</scope>
</reference>
<name>A0A101HNT5_9BACT</name>
<dbReference type="Pfam" id="PF20095">
    <property type="entry name" value="DUF6485"/>
    <property type="match status" value="1"/>
</dbReference>
<gene>
    <name evidence="1" type="ORF">XD94_1036</name>
</gene>
<evidence type="ECO:0000313" key="1">
    <source>
        <dbReference type="EMBL" id="KUK80346.1"/>
    </source>
</evidence>
<organism evidence="1 2">
    <name type="scientific">Mesotoga prima</name>
    <dbReference type="NCBI Taxonomy" id="1184387"/>
    <lineage>
        <taxon>Bacteria</taxon>
        <taxon>Thermotogati</taxon>
        <taxon>Thermotogota</taxon>
        <taxon>Thermotogae</taxon>
        <taxon>Kosmotogales</taxon>
        <taxon>Kosmotogaceae</taxon>
        <taxon>Mesotoga</taxon>
    </lineage>
</organism>
<protein>
    <recommendedName>
        <fullName evidence="3">Cytosolic protein</fullName>
    </recommendedName>
</protein>
<dbReference type="AlphaFoldDB" id="A0A101HNT5"/>
<dbReference type="Proteomes" id="UP000054092">
    <property type="component" value="Unassembled WGS sequence"/>
</dbReference>
<evidence type="ECO:0000313" key="2">
    <source>
        <dbReference type="Proteomes" id="UP000054092"/>
    </source>
</evidence>
<proteinExistence type="predicted"/>
<evidence type="ECO:0008006" key="3">
    <source>
        <dbReference type="Google" id="ProtNLM"/>
    </source>
</evidence>
<dbReference type="EMBL" id="LGGP01000170">
    <property type="protein sequence ID" value="KUK80346.1"/>
    <property type="molecule type" value="Genomic_DNA"/>
</dbReference>
<accession>A0A101HNT5</accession>
<sequence length="65" mass="7782">MQCEVDRNLEKCNCTYPGCPRKGKCCECIAYHRRNGELPACYFTEEQEKTWDRSIEYFVKVHSKR</sequence>